<accession>A0A4Z0W0F6</accession>
<dbReference type="InterPro" id="IPR047657">
    <property type="entry name" value="PmbA"/>
</dbReference>
<dbReference type="EMBL" id="SRME01000003">
    <property type="protein sequence ID" value="TGG87979.1"/>
    <property type="molecule type" value="Genomic_DNA"/>
</dbReference>
<evidence type="ECO:0000259" key="1">
    <source>
        <dbReference type="Pfam" id="PF19289"/>
    </source>
</evidence>
<dbReference type="Proteomes" id="UP000297288">
    <property type="component" value="Unassembled WGS sequence"/>
</dbReference>
<sequence length="414" mass="47245">MIMNKEIFQIINEEFSIKLANSKISSLRKKDIQKNAFRIYKDGFIGIAGSLGEIDEEFLEKKAVKALDNKIPYPYEITKNQCKTSSIGQDLISDEEFLKKTEELLDRLNKKHTDFTFSNSISKTRSVKFLRNDENTELVSELNYYETGIVFKHKNSKNIMDGFFGDEDIVYDTSRIEKMADMMLDNYNNELDFEDGEYPVVFLTMDTTGPLMKFIRDLHGMIFGTGSSLFSGRIGEKLFSENFTLLQSASYQDYEVIKHFFDNEGTFQENFTIPLIENGVLKRPYTDKKTSEMFDFELTGSADGDFDSVPNLNYETFVVKSSEKTVEEILGNRKAVIIFEASGGDFTPDGKYASPVQLSYLYEGGELIGRLPQLNINSHVYDIYGKDFLGVPKDSILGLRDKDGMVVNMEVSKI</sequence>
<dbReference type="InterPro" id="IPR036059">
    <property type="entry name" value="TldD/PmbA_sf"/>
</dbReference>
<feature type="domain" description="Metalloprotease TldD/E C-terminal" evidence="1">
    <location>
        <begin position="196"/>
        <end position="386"/>
    </location>
</feature>
<reference evidence="2 3" key="1">
    <citation type="submission" date="2019-04" db="EMBL/GenBank/DDBJ databases">
        <title>Draft genome sequence data and analysis of a Fermenting Bacterium, Geotoga petraea strain HO-Geo1, isolated from heavy-oil petroleum reservoir in Russia.</title>
        <authorList>
            <person name="Grouzdev D.S."/>
            <person name="Semenova E.M."/>
            <person name="Sokolova D.S."/>
            <person name="Tourova T.P."/>
            <person name="Poltaraus A.B."/>
            <person name="Nazina T.N."/>
        </authorList>
    </citation>
    <scope>NUCLEOTIDE SEQUENCE [LARGE SCALE GENOMIC DNA]</scope>
    <source>
        <strain evidence="2 3">HO-Geo1</strain>
    </source>
</reference>
<evidence type="ECO:0000313" key="3">
    <source>
        <dbReference type="Proteomes" id="UP000297288"/>
    </source>
</evidence>
<dbReference type="PANTHER" id="PTHR43421">
    <property type="entry name" value="METALLOPROTEASE PMBA"/>
    <property type="match status" value="1"/>
</dbReference>
<dbReference type="Pfam" id="PF19289">
    <property type="entry name" value="PmbA_TldD_3rd"/>
    <property type="match status" value="1"/>
</dbReference>
<dbReference type="PANTHER" id="PTHR43421:SF1">
    <property type="entry name" value="METALLOPROTEASE PMBA"/>
    <property type="match status" value="1"/>
</dbReference>
<dbReference type="SUPFAM" id="SSF111283">
    <property type="entry name" value="Putative modulator of DNA gyrase, PmbA/TldD"/>
    <property type="match status" value="1"/>
</dbReference>
<dbReference type="GO" id="GO:0008237">
    <property type="term" value="F:metallopeptidase activity"/>
    <property type="evidence" value="ECO:0007669"/>
    <property type="project" value="InterPro"/>
</dbReference>
<dbReference type="OrthoDB" id="44275at2"/>
<evidence type="ECO:0000313" key="2">
    <source>
        <dbReference type="EMBL" id="TGG87979.1"/>
    </source>
</evidence>
<dbReference type="GO" id="GO:0006508">
    <property type="term" value="P:proteolysis"/>
    <property type="evidence" value="ECO:0007669"/>
    <property type="project" value="InterPro"/>
</dbReference>
<comment type="caution">
    <text evidence="2">The sequence shown here is derived from an EMBL/GenBank/DDBJ whole genome shotgun (WGS) entry which is preliminary data.</text>
</comment>
<organism evidence="2 3">
    <name type="scientific">Geotoga petraea</name>
    <dbReference type="NCBI Taxonomy" id="28234"/>
    <lineage>
        <taxon>Bacteria</taxon>
        <taxon>Thermotogati</taxon>
        <taxon>Thermotogota</taxon>
        <taxon>Thermotogae</taxon>
        <taxon>Petrotogales</taxon>
        <taxon>Petrotogaceae</taxon>
        <taxon>Geotoga</taxon>
    </lineage>
</organism>
<name>A0A4Z0W0F6_9BACT</name>
<proteinExistence type="predicted"/>
<protein>
    <recommendedName>
        <fullName evidence="1">Metalloprotease TldD/E C-terminal domain-containing protein</fullName>
    </recommendedName>
</protein>
<dbReference type="InterPro" id="IPR045569">
    <property type="entry name" value="Metalloprtase-TldD/E_C"/>
</dbReference>
<dbReference type="AlphaFoldDB" id="A0A4Z0W0F6"/>
<dbReference type="GO" id="GO:0005829">
    <property type="term" value="C:cytosol"/>
    <property type="evidence" value="ECO:0007669"/>
    <property type="project" value="TreeGrafter"/>
</dbReference>
<gene>
    <name evidence="2" type="ORF">E4650_06450</name>
</gene>